<dbReference type="InterPro" id="IPR050651">
    <property type="entry name" value="Plant_Cytochrome_P450_Monoox"/>
</dbReference>
<evidence type="ECO:0000256" key="3">
    <source>
        <dbReference type="ARBA" id="ARBA00022617"/>
    </source>
</evidence>
<keyword evidence="10" id="KW-0472">Membrane</keyword>
<evidence type="ECO:0000256" key="11">
    <source>
        <dbReference type="ARBA" id="ARBA00052022"/>
    </source>
</evidence>
<reference evidence="17" key="1">
    <citation type="journal article" date="2017" name="Sci. Rep.">
        <title>Elucidation of terpenoid metabolism in Scoparia dulcis by RNA-seq analysis.</title>
        <authorList>
            <person name="Yamamura Y."/>
            <person name="Kurosaki F."/>
            <person name="Lee J.B."/>
        </authorList>
    </citation>
    <scope>NUCLEOTIDE SEQUENCE</scope>
    <source>
        <tissue evidence="17">Mixture of leaf and root</tissue>
    </source>
</reference>
<dbReference type="SUPFAM" id="SSF48264">
    <property type="entry name" value="Cytochrome P450"/>
    <property type="match status" value="1"/>
</dbReference>
<dbReference type="PRINTS" id="PR00463">
    <property type="entry name" value="EP450I"/>
</dbReference>
<dbReference type="PANTHER" id="PTHR47947">
    <property type="entry name" value="CYTOCHROME P450 82C3-RELATED"/>
    <property type="match status" value="1"/>
</dbReference>
<dbReference type="FunFam" id="1.10.630.10:FF:000023">
    <property type="entry name" value="Cytochrome P450 family protein"/>
    <property type="match status" value="1"/>
</dbReference>
<dbReference type="CDD" id="cd20653">
    <property type="entry name" value="CYP81"/>
    <property type="match status" value="1"/>
</dbReference>
<dbReference type="GO" id="GO:0005506">
    <property type="term" value="F:iron ion binding"/>
    <property type="evidence" value="ECO:0007669"/>
    <property type="project" value="InterPro"/>
</dbReference>
<accession>A0A1W7HBX7</accession>
<keyword evidence="8 15" id="KW-0408">Iron</keyword>
<dbReference type="PRINTS" id="PR00385">
    <property type="entry name" value="P450"/>
</dbReference>
<dbReference type="EMBL" id="FX983120">
    <property type="protein sequence ID" value="BAX34745.1"/>
    <property type="molecule type" value="mRNA"/>
</dbReference>
<dbReference type="InterPro" id="IPR017972">
    <property type="entry name" value="Cyt_P450_CS"/>
</dbReference>
<dbReference type="InterPro" id="IPR002401">
    <property type="entry name" value="Cyt_P450_E_grp-I"/>
</dbReference>
<dbReference type="Pfam" id="PF00067">
    <property type="entry name" value="p450"/>
    <property type="match status" value="1"/>
</dbReference>
<feature type="binding site" description="axial binding residue" evidence="15">
    <location>
        <position position="447"/>
    </location>
    <ligand>
        <name>heme</name>
        <dbReference type="ChEBI" id="CHEBI:30413"/>
    </ligand>
    <ligandPart>
        <name>Fe</name>
        <dbReference type="ChEBI" id="CHEBI:18248"/>
    </ligandPart>
</feature>
<dbReference type="InterPro" id="IPR001128">
    <property type="entry name" value="Cyt_P450"/>
</dbReference>
<comment type="cofactor">
    <cofactor evidence="15">
        <name>heme</name>
        <dbReference type="ChEBI" id="CHEBI:30413"/>
    </cofactor>
</comment>
<evidence type="ECO:0000256" key="5">
    <source>
        <dbReference type="ARBA" id="ARBA00022723"/>
    </source>
</evidence>
<comment type="similarity">
    <text evidence="2 16">Belongs to the cytochrome P450 family.</text>
</comment>
<dbReference type="InterPro" id="IPR036396">
    <property type="entry name" value="Cyt_P450_sf"/>
</dbReference>
<dbReference type="AlphaFoldDB" id="A0A1W7HBX7"/>
<dbReference type="PANTHER" id="PTHR47947:SF62">
    <property type="entry name" value="CYTOCHROME P450, FAMILY 81, SUBFAMILY D, POLYPEPTIDE 5"/>
    <property type="match status" value="1"/>
</dbReference>
<evidence type="ECO:0000256" key="9">
    <source>
        <dbReference type="ARBA" id="ARBA00023033"/>
    </source>
</evidence>
<dbReference type="Gene3D" id="1.10.630.10">
    <property type="entry name" value="Cytochrome P450"/>
    <property type="match status" value="1"/>
</dbReference>
<keyword evidence="3 15" id="KW-0349">Heme</keyword>
<dbReference type="GO" id="GO:0016020">
    <property type="term" value="C:membrane"/>
    <property type="evidence" value="ECO:0007669"/>
    <property type="project" value="UniProtKB-SubCell"/>
</dbReference>
<keyword evidence="4" id="KW-0812">Transmembrane</keyword>
<dbReference type="GO" id="GO:0102915">
    <property type="term" value="F:piperitol synthase activity"/>
    <property type="evidence" value="ECO:0007669"/>
    <property type="project" value="UniProtKB-EC"/>
</dbReference>
<keyword evidence="7 16" id="KW-0560">Oxidoreductase</keyword>
<evidence type="ECO:0000256" key="16">
    <source>
        <dbReference type="RuleBase" id="RU000461"/>
    </source>
</evidence>
<evidence type="ECO:0000256" key="13">
    <source>
        <dbReference type="ARBA" id="ARBA00056759"/>
    </source>
</evidence>
<evidence type="ECO:0000256" key="15">
    <source>
        <dbReference type="PIRSR" id="PIRSR602401-1"/>
    </source>
</evidence>
<sequence>MEPITWLYAFLSFSFLVLVAFKFNSSAGNKKLKLPPSPKPALPFLGHIHLIKQPLHRAHHALAQKLGPIFSLRVGNRLMVVISSPALVEEAFTKENDVTLAGRPKLAFGTYVLYENTGLGAAPYGDHWRHLRRLTATEVFSSIRLNTFSFTRHDEMKNLLQKLNKIHAQRQKDDDGFARVEIRPLLTELAFNVVMRMVSGKRFYGEQEGFEHDEKKGKKFRELIVEMFKLADASNPADFFPIFRLVDFTGYTKDLTRVGSEMDALLQSLIDEQKHDKSKSTMIQHLLSLQESEPEYYTDVIIKGIIMVMLFGGTDTTAMTIEWAMSALVNDPEKLVKAQAEIDALVGSDRLINESDMSQLPYLRNVISETLRLFPAAPLLIPHEATQNCKIGGYDIPKDTMCLVNAWAIHRDPTVWDEPTIFKPERFEAGEVGPPKLMPFGMGKRSCPGITLAQRVVGLGLGALLQCFEWKRIGEELVDLTEGNGLSLPKAIPLEAKFKPRDVLSNALLEN</sequence>
<keyword evidence="6" id="KW-1133">Transmembrane helix</keyword>
<evidence type="ECO:0000256" key="12">
    <source>
        <dbReference type="ARBA" id="ARBA00052057"/>
    </source>
</evidence>
<evidence type="ECO:0000256" key="10">
    <source>
        <dbReference type="ARBA" id="ARBA00023136"/>
    </source>
</evidence>
<evidence type="ECO:0000313" key="17">
    <source>
        <dbReference type="EMBL" id="BAX34745.1"/>
    </source>
</evidence>
<comment type="function">
    <text evidence="13">Involved in the biosynthesis of (+)-sesamin, a furofuran class lignan. Functions in a dual catalytic mode. Catalyzes the synthesis of (+)-sesamin from (+)- pinoresinol by formation of two successive methylenedioxy bridges on (+)-pinoresinol and (+)-piperitol, respectively.</text>
</comment>
<comment type="catalytic activity">
    <reaction evidence="12">
        <text>(+)-piperitol + reduced [NADPH--hemoprotein reductase] + O2 = (+)-sesamin + oxidized [NADPH--hemoprotein reductase] + 2 H2O + H(+)</text>
        <dbReference type="Rhea" id="RHEA:56780"/>
        <dbReference type="Rhea" id="RHEA-COMP:11964"/>
        <dbReference type="Rhea" id="RHEA-COMP:11965"/>
        <dbReference type="ChEBI" id="CHEBI:15377"/>
        <dbReference type="ChEBI" id="CHEBI:15378"/>
        <dbReference type="ChEBI" id="CHEBI:15379"/>
        <dbReference type="ChEBI" id="CHEBI:57618"/>
        <dbReference type="ChEBI" id="CHEBI:58210"/>
        <dbReference type="ChEBI" id="CHEBI:66470"/>
        <dbReference type="ChEBI" id="CHEBI:141003"/>
        <dbReference type="EC" id="1.14.19.74"/>
    </reaction>
    <physiologicalReaction direction="left-to-right" evidence="12">
        <dbReference type="Rhea" id="RHEA:56781"/>
    </physiologicalReaction>
</comment>
<protein>
    <recommendedName>
        <fullName evidence="14">(+)-piperitol/(+)-sesamin synthase</fullName>
        <ecNumber evidence="14">1.14.19.74</ecNumber>
    </recommendedName>
</protein>
<proteinExistence type="evidence at transcript level"/>
<evidence type="ECO:0000256" key="8">
    <source>
        <dbReference type="ARBA" id="ARBA00023004"/>
    </source>
</evidence>
<evidence type="ECO:0000256" key="14">
    <source>
        <dbReference type="ARBA" id="ARBA00066876"/>
    </source>
</evidence>
<name>A0A1W7HBX7_SCODU</name>
<dbReference type="GO" id="GO:0020037">
    <property type="term" value="F:heme binding"/>
    <property type="evidence" value="ECO:0007669"/>
    <property type="project" value="InterPro"/>
</dbReference>
<comment type="subcellular location">
    <subcellularLocation>
        <location evidence="1">Membrane</location>
        <topology evidence="1">Single-pass membrane protein</topology>
    </subcellularLocation>
</comment>
<evidence type="ECO:0000256" key="4">
    <source>
        <dbReference type="ARBA" id="ARBA00022692"/>
    </source>
</evidence>
<keyword evidence="5 15" id="KW-0479">Metal-binding</keyword>
<evidence type="ECO:0000256" key="2">
    <source>
        <dbReference type="ARBA" id="ARBA00010617"/>
    </source>
</evidence>
<dbReference type="EC" id="1.14.19.74" evidence="14"/>
<evidence type="ECO:0000256" key="6">
    <source>
        <dbReference type="ARBA" id="ARBA00022989"/>
    </source>
</evidence>
<evidence type="ECO:0000256" key="1">
    <source>
        <dbReference type="ARBA" id="ARBA00004167"/>
    </source>
</evidence>
<keyword evidence="9 16" id="KW-0503">Monooxygenase</keyword>
<dbReference type="PROSITE" id="PS00086">
    <property type="entry name" value="CYTOCHROME_P450"/>
    <property type="match status" value="1"/>
</dbReference>
<evidence type="ECO:0000256" key="7">
    <source>
        <dbReference type="ARBA" id="ARBA00023002"/>
    </source>
</evidence>
<comment type="catalytic activity">
    <reaction evidence="11">
        <text>(+)-pinoresinol + reduced [NADPH--hemoprotein reductase] + O2 = (+)-piperitol + oxidized [NADPH--hemoprotein reductase] + 2 H2O + H(+)</text>
        <dbReference type="Rhea" id="RHEA:56776"/>
        <dbReference type="Rhea" id="RHEA-COMP:11964"/>
        <dbReference type="Rhea" id="RHEA-COMP:11965"/>
        <dbReference type="ChEBI" id="CHEBI:40"/>
        <dbReference type="ChEBI" id="CHEBI:15377"/>
        <dbReference type="ChEBI" id="CHEBI:15378"/>
        <dbReference type="ChEBI" id="CHEBI:15379"/>
        <dbReference type="ChEBI" id="CHEBI:57618"/>
        <dbReference type="ChEBI" id="CHEBI:58210"/>
        <dbReference type="ChEBI" id="CHEBI:141003"/>
        <dbReference type="EC" id="1.14.19.74"/>
    </reaction>
    <physiologicalReaction direction="left-to-right" evidence="11">
        <dbReference type="Rhea" id="RHEA:56777"/>
    </physiologicalReaction>
</comment>
<organism evidence="17">
    <name type="scientific">Scoparia dulcis</name>
    <name type="common">Sweet broom</name>
    <name type="synonym">Capraria dulcis</name>
    <dbReference type="NCBI Taxonomy" id="107240"/>
    <lineage>
        <taxon>Eukaryota</taxon>
        <taxon>Viridiplantae</taxon>
        <taxon>Streptophyta</taxon>
        <taxon>Embryophyta</taxon>
        <taxon>Tracheophyta</taxon>
        <taxon>Spermatophyta</taxon>
        <taxon>Magnoliopsida</taxon>
        <taxon>eudicotyledons</taxon>
        <taxon>Gunneridae</taxon>
        <taxon>Pentapetalae</taxon>
        <taxon>asterids</taxon>
        <taxon>lamiids</taxon>
        <taxon>Lamiales</taxon>
        <taxon>Plantaginaceae</taxon>
        <taxon>Gratioleae</taxon>
        <taxon>Scoparia</taxon>
    </lineage>
</organism>